<dbReference type="Proteomes" id="UP000540506">
    <property type="component" value="Unassembled WGS sequence"/>
</dbReference>
<feature type="region of interest" description="Disordered" evidence="1">
    <location>
        <begin position="192"/>
        <end position="219"/>
    </location>
</feature>
<gene>
    <name evidence="2" type="ORF">FHR34_005957</name>
</gene>
<name>A0A7W7R7Y8_KITKI</name>
<dbReference type="InterPro" id="IPR027417">
    <property type="entry name" value="P-loop_NTPase"/>
</dbReference>
<reference evidence="2 3" key="1">
    <citation type="submission" date="2020-08" db="EMBL/GenBank/DDBJ databases">
        <title>Sequencing the genomes of 1000 actinobacteria strains.</title>
        <authorList>
            <person name="Klenk H.-P."/>
        </authorList>
    </citation>
    <scope>NUCLEOTIDE SEQUENCE [LARGE SCALE GENOMIC DNA]</scope>
    <source>
        <strain evidence="2 3">DSM 41654</strain>
    </source>
</reference>
<comment type="caution">
    <text evidence="2">The sequence shown here is derived from an EMBL/GenBank/DDBJ whole genome shotgun (WGS) entry which is preliminary data.</text>
</comment>
<evidence type="ECO:0008006" key="4">
    <source>
        <dbReference type="Google" id="ProtNLM"/>
    </source>
</evidence>
<evidence type="ECO:0000313" key="2">
    <source>
        <dbReference type="EMBL" id="MBB4926964.1"/>
    </source>
</evidence>
<dbReference type="EMBL" id="JACHJV010000001">
    <property type="protein sequence ID" value="MBB4926964.1"/>
    <property type="molecule type" value="Genomic_DNA"/>
</dbReference>
<keyword evidence="3" id="KW-1185">Reference proteome</keyword>
<dbReference type="RefSeq" id="WP_246560148.1">
    <property type="nucleotide sequence ID" value="NZ_JACHJV010000001.1"/>
</dbReference>
<organism evidence="2 3">
    <name type="scientific">Kitasatospora kifunensis</name>
    <name type="common">Streptomyces kifunensis</name>
    <dbReference type="NCBI Taxonomy" id="58351"/>
    <lineage>
        <taxon>Bacteria</taxon>
        <taxon>Bacillati</taxon>
        <taxon>Actinomycetota</taxon>
        <taxon>Actinomycetes</taxon>
        <taxon>Kitasatosporales</taxon>
        <taxon>Streptomycetaceae</taxon>
        <taxon>Kitasatospora</taxon>
    </lineage>
</organism>
<accession>A0A7W7R7Y8</accession>
<proteinExistence type="predicted"/>
<sequence length="219" mass="23379">MEYPHGPAPETSELAALADHLRALPPSCGAVRLVAVDGHAGSGKTTFADRLSRALGGAPVVHLDDLATHQEFFGWTGRLRDWVLKPLAQGDSARFEAYDWGARHFQGAREIAPAPVVLLEGVGAGRRAVRPALAALIWMELPAADANARGLRRDGPQLAAFWARWSSAENAHFAVDPSRPYADLLVDGRTGEPLPPAVARGSSVRDRPAGGPAKRPLDR</sequence>
<dbReference type="AlphaFoldDB" id="A0A7W7R7Y8"/>
<protein>
    <recommendedName>
        <fullName evidence="4">Uridine kinase</fullName>
    </recommendedName>
</protein>
<dbReference type="SUPFAM" id="SSF52540">
    <property type="entry name" value="P-loop containing nucleoside triphosphate hydrolases"/>
    <property type="match status" value="1"/>
</dbReference>
<dbReference type="Gene3D" id="3.40.50.300">
    <property type="entry name" value="P-loop containing nucleotide triphosphate hydrolases"/>
    <property type="match status" value="1"/>
</dbReference>
<evidence type="ECO:0000256" key="1">
    <source>
        <dbReference type="SAM" id="MobiDB-lite"/>
    </source>
</evidence>
<evidence type="ECO:0000313" key="3">
    <source>
        <dbReference type="Proteomes" id="UP000540506"/>
    </source>
</evidence>